<dbReference type="GO" id="GO:0001221">
    <property type="term" value="F:transcription coregulator binding"/>
    <property type="evidence" value="ECO:0007669"/>
    <property type="project" value="TreeGrafter"/>
</dbReference>
<dbReference type="InterPro" id="IPR036291">
    <property type="entry name" value="NAD(P)-bd_dom_sf"/>
</dbReference>
<dbReference type="Pfam" id="PF02826">
    <property type="entry name" value="2-Hacid_dh_C"/>
    <property type="match status" value="1"/>
</dbReference>
<dbReference type="InterPro" id="IPR051638">
    <property type="entry name" value="CTBP_dehydrogenase"/>
</dbReference>
<sequence>MTDPGGGIPDDLPDLPPSDEPTPMAEPFHVIVTDFLTEADVERPILGDIARIHLAGAVSEDDLAGPLPTADALIVYHDVPMLTEASLSRLKHCKGIVRAGVGYNNIDVDEAQRRGIPVCNVPDYGAEEVADHAIMMLLAVIRRLLPSHEAIRKGGWDVPVVYGVPRLRGRTLGLVGCGRIGSATALRAKAFGLDVVFYDPHVAPGFEKALGVRRASTPEALFEQSDYVSVHCYLDEASHHLVNADRLARMRSGGVLINTARGPIVDQEALIEALDSGHLAGAGLDVVEREPLDDDRLRSHPRVVLTPHVAFYSVEGFLEMRRKSAEEVRRLLLGQPPRCPVNEAARRLCPA</sequence>
<dbReference type="PANTHER" id="PTHR46029">
    <property type="entry name" value="C-TERMINAL-BINDING PROTEIN"/>
    <property type="match status" value="1"/>
</dbReference>
<dbReference type="GO" id="GO:0140297">
    <property type="term" value="F:DNA-binding transcription factor binding"/>
    <property type="evidence" value="ECO:0007669"/>
    <property type="project" value="TreeGrafter"/>
</dbReference>
<dbReference type="InterPro" id="IPR006140">
    <property type="entry name" value="D-isomer_DH_NAD-bd"/>
</dbReference>
<dbReference type="InterPro" id="IPR029753">
    <property type="entry name" value="D-isomer_DH_CS"/>
</dbReference>
<feature type="domain" description="D-isomer specific 2-hydroxyacid dehydrogenase catalytic" evidence="6">
    <location>
        <begin position="39"/>
        <end position="342"/>
    </location>
</feature>
<keyword evidence="3" id="KW-0520">NAD</keyword>
<dbReference type="GO" id="GO:0051287">
    <property type="term" value="F:NAD binding"/>
    <property type="evidence" value="ECO:0007669"/>
    <property type="project" value="InterPro"/>
</dbReference>
<dbReference type="CDD" id="cd05299">
    <property type="entry name" value="CtBP_dh"/>
    <property type="match status" value="1"/>
</dbReference>
<protein>
    <submittedName>
        <fullName evidence="8">D-3-phosphoglycerate dehydrogenase</fullName>
        <ecNumber evidence="8">1.1.1.95</ecNumber>
    </submittedName>
</protein>
<dbReference type="EMBL" id="CP036426">
    <property type="protein sequence ID" value="QDV38400.1"/>
    <property type="molecule type" value="Genomic_DNA"/>
</dbReference>
<dbReference type="Gene3D" id="3.40.50.720">
    <property type="entry name" value="NAD(P)-binding Rossmann-like Domain"/>
    <property type="match status" value="2"/>
</dbReference>
<dbReference type="GO" id="GO:0004617">
    <property type="term" value="F:phosphoglycerate dehydrogenase activity"/>
    <property type="evidence" value="ECO:0007669"/>
    <property type="project" value="UniProtKB-EC"/>
</dbReference>
<evidence type="ECO:0000259" key="7">
    <source>
        <dbReference type="Pfam" id="PF02826"/>
    </source>
</evidence>
<dbReference type="InterPro" id="IPR043322">
    <property type="entry name" value="CtBP"/>
</dbReference>
<organism evidence="8 9">
    <name type="scientific">Tautonia plasticadhaerens</name>
    <dbReference type="NCBI Taxonomy" id="2527974"/>
    <lineage>
        <taxon>Bacteria</taxon>
        <taxon>Pseudomonadati</taxon>
        <taxon>Planctomycetota</taxon>
        <taxon>Planctomycetia</taxon>
        <taxon>Isosphaerales</taxon>
        <taxon>Isosphaeraceae</taxon>
        <taxon>Tautonia</taxon>
    </lineage>
</organism>
<evidence type="ECO:0000256" key="4">
    <source>
        <dbReference type="RuleBase" id="RU003719"/>
    </source>
</evidence>
<dbReference type="KEGG" id="tpla:ElP_63550"/>
<evidence type="ECO:0000313" key="8">
    <source>
        <dbReference type="EMBL" id="QDV38400.1"/>
    </source>
</evidence>
<dbReference type="GO" id="GO:0003714">
    <property type="term" value="F:transcription corepressor activity"/>
    <property type="evidence" value="ECO:0007669"/>
    <property type="project" value="InterPro"/>
</dbReference>
<dbReference type="Pfam" id="PF00389">
    <property type="entry name" value="2-Hacid_dh"/>
    <property type="match status" value="1"/>
</dbReference>
<reference evidence="8 9" key="1">
    <citation type="submission" date="2019-02" db="EMBL/GenBank/DDBJ databases">
        <title>Deep-cultivation of Planctomycetes and their phenomic and genomic characterization uncovers novel biology.</title>
        <authorList>
            <person name="Wiegand S."/>
            <person name="Jogler M."/>
            <person name="Boedeker C."/>
            <person name="Pinto D."/>
            <person name="Vollmers J."/>
            <person name="Rivas-Marin E."/>
            <person name="Kohn T."/>
            <person name="Peeters S.H."/>
            <person name="Heuer A."/>
            <person name="Rast P."/>
            <person name="Oberbeckmann S."/>
            <person name="Bunk B."/>
            <person name="Jeske O."/>
            <person name="Meyerdierks A."/>
            <person name="Storesund J.E."/>
            <person name="Kallscheuer N."/>
            <person name="Luecker S."/>
            <person name="Lage O.M."/>
            <person name="Pohl T."/>
            <person name="Merkel B.J."/>
            <person name="Hornburger P."/>
            <person name="Mueller R.-W."/>
            <person name="Bruemmer F."/>
            <person name="Labrenz M."/>
            <person name="Spormann A.M."/>
            <person name="Op den Camp H."/>
            <person name="Overmann J."/>
            <person name="Amann R."/>
            <person name="Jetten M.S.M."/>
            <person name="Mascher T."/>
            <person name="Medema M.H."/>
            <person name="Devos D.P."/>
            <person name="Kaster A.-K."/>
            <person name="Ovreas L."/>
            <person name="Rohde M."/>
            <person name="Galperin M.Y."/>
            <person name="Jogler C."/>
        </authorList>
    </citation>
    <scope>NUCLEOTIDE SEQUENCE [LARGE SCALE GENOMIC DNA]</scope>
    <source>
        <strain evidence="8 9">ElP</strain>
    </source>
</reference>
<dbReference type="SUPFAM" id="SSF51735">
    <property type="entry name" value="NAD(P)-binding Rossmann-fold domains"/>
    <property type="match status" value="1"/>
</dbReference>
<evidence type="ECO:0000256" key="5">
    <source>
        <dbReference type="SAM" id="MobiDB-lite"/>
    </source>
</evidence>
<keyword evidence="2 4" id="KW-0560">Oxidoreductase</keyword>
<dbReference type="PANTHER" id="PTHR46029:SF7">
    <property type="entry name" value="C-TERMINAL-BINDING PROTEIN"/>
    <property type="match status" value="1"/>
</dbReference>
<dbReference type="EC" id="1.1.1.95" evidence="8"/>
<comment type="similarity">
    <text evidence="1 4">Belongs to the D-isomer specific 2-hydroxyacid dehydrogenase family.</text>
</comment>
<evidence type="ECO:0000256" key="2">
    <source>
        <dbReference type="ARBA" id="ARBA00023002"/>
    </source>
</evidence>
<dbReference type="PROSITE" id="PS00671">
    <property type="entry name" value="D_2_HYDROXYACID_DH_3"/>
    <property type="match status" value="1"/>
</dbReference>
<feature type="domain" description="D-isomer specific 2-hydroxyacid dehydrogenase NAD-binding" evidence="7">
    <location>
        <begin position="134"/>
        <end position="310"/>
    </location>
</feature>
<dbReference type="GO" id="GO:0006357">
    <property type="term" value="P:regulation of transcription by RNA polymerase II"/>
    <property type="evidence" value="ECO:0007669"/>
    <property type="project" value="TreeGrafter"/>
</dbReference>
<dbReference type="SUPFAM" id="SSF52283">
    <property type="entry name" value="Formate/glycerate dehydrogenase catalytic domain-like"/>
    <property type="match status" value="1"/>
</dbReference>
<dbReference type="Proteomes" id="UP000317835">
    <property type="component" value="Chromosome"/>
</dbReference>
<name>A0A518HC27_9BACT</name>
<feature type="region of interest" description="Disordered" evidence="5">
    <location>
        <begin position="1"/>
        <end position="24"/>
    </location>
</feature>
<keyword evidence="9" id="KW-1185">Reference proteome</keyword>
<dbReference type="FunFam" id="3.40.50.720:FF:000203">
    <property type="entry name" value="D-3-phosphoglycerate dehydrogenase (SerA)"/>
    <property type="match status" value="1"/>
</dbReference>
<evidence type="ECO:0000313" key="9">
    <source>
        <dbReference type="Proteomes" id="UP000317835"/>
    </source>
</evidence>
<evidence type="ECO:0000256" key="3">
    <source>
        <dbReference type="ARBA" id="ARBA00023027"/>
    </source>
</evidence>
<evidence type="ECO:0000259" key="6">
    <source>
        <dbReference type="Pfam" id="PF00389"/>
    </source>
</evidence>
<dbReference type="InterPro" id="IPR006139">
    <property type="entry name" value="D-isomer_2_OHA_DH_cat_dom"/>
</dbReference>
<gene>
    <name evidence="8" type="primary">serA_4</name>
    <name evidence="8" type="ORF">ElP_63550</name>
</gene>
<dbReference type="AlphaFoldDB" id="A0A518HC27"/>
<proteinExistence type="inferred from homology"/>
<evidence type="ECO:0000256" key="1">
    <source>
        <dbReference type="ARBA" id="ARBA00005854"/>
    </source>
</evidence>
<accession>A0A518HC27</accession>